<evidence type="ECO:0000313" key="3">
    <source>
        <dbReference type="Proteomes" id="UP001633002"/>
    </source>
</evidence>
<name>A0ABD3HVC8_9MARC</name>
<dbReference type="AlphaFoldDB" id="A0ABD3HVC8"/>
<organism evidence="2 3">
    <name type="scientific">Riccia sorocarpa</name>
    <dbReference type="NCBI Taxonomy" id="122646"/>
    <lineage>
        <taxon>Eukaryota</taxon>
        <taxon>Viridiplantae</taxon>
        <taxon>Streptophyta</taxon>
        <taxon>Embryophyta</taxon>
        <taxon>Marchantiophyta</taxon>
        <taxon>Marchantiopsida</taxon>
        <taxon>Marchantiidae</taxon>
        <taxon>Marchantiales</taxon>
        <taxon>Ricciaceae</taxon>
        <taxon>Riccia</taxon>
    </lineage>
</organism>
<keyword evidence="3" id="KW-1185">Reference proteome</keyword>
<reference evidence="2 3" key="1">
    <citation type="submission" date="2024-09" db="EMBL/GenBank/DDBJ databases">
        <title>Chromosome-scale assembly of Riccia sorocarpa.</title>
        <authorList>
            <person name="Paukszto L."/>
        </authorList>
    </citation>
    <scope>NUCLEOTIDE SEQUENCE [LARGE SCALE GENOMIC DNA]</scope>
    <source>
        <strain evidence="2">LP-2024</strain>
        <tissue evidence="2">Aerial parts of the thallus</tissue>
    </source>
</reference>
<gene>
    <name evidence="2" type="ORF">R1sor_007876</name>
</gene>
<evidence type="ECO:0000256" key="1">
    <source>
        <dbReference type="SAM" id="MobiDB-lite"/>
    </source>
</evidence>
<accession>A0ABD3HVC8</accession>
<protein>
    <submittedName>
        <fullName evidence="2">Uncharacterized protein</fullName>
    </submittedName>
</protein>
<evidence type="ECO:0000313" key="2">
    <source>
        <dbReference type="EMBL" id="KAL3694225.1"/>
    </source>
</evidence>
<feature type="compositionally biased region" description="Pro residues" evidence="1">
    <location>
        <begin position="138"/>
        <end position="155"/>
    </location>
</feature>
<proteinExistence type="predicted"/>
<comment type="caution">
    <text evidence="2">The sequence shown here is derived from an EMBL/GenBank/DDBJ whole genome shotgun (WGS) entry which is preliminary data.</text>
</comment>
<feature type="region of interest" description="Disordered" evidence="1">
    <location>
        <begin position="135"/>
        <end position="155"/>
    </location>
</feature>
<sequence>MSDNQPMSEVVTNSDIAHEFVRKTISQIDDDQFQALGLQTSLSINFPQPNLLNALLLVRRRVKDVHGHLAITVKTHVKGMQKYDWAQLIVDSVSQEIWFLKNQMLRNRRPRTFLTFVGQIHTWLFMHAGLIPLQHGPEQPPSPPPEISPWSPPPRPTFMATDTIAEFKERMHIPYTTANVAVVCIETVGEISSTFQIRVADGISDIDIISVFFDSYSRTDYENIKQKFSSGQPQYLIFKHINVSFADTTALRVE</sequence>
<dbReference type="EMBL" id="JBJQOH010000003">
    <property type="protein sequence ID" value="KAL3694225.1"/>
    <property type="molecule type" value="Genomic_DNA"/>
</dbReference>
<dbReference type="Proteomes" id="UP001633002">
    <property type="component" value="Unassembled WGS sequence"/>
</dbReference>